<dbReference type="OrthoDB" id="424012at2759"/>
<comment type="caution">
    <text evidence="3">The sequence shown here is derived from an EMBL/GenBank/DDBJ whole genome shotgun (WGS) entry which is preliminary data.</text>
</comment>
<accession>A0A2P6TFJ1</accession>
<dbReference type="GO" id="GO:0004407">
    <property type="term" value="F:histone deacetylase activity"/>
    <property type="evidence" value="ECO:0007669"/>
    <property type="project" value="TreeGrafter"/>
</dbReference>
<dbReference type="InterPro" id="IPR037138">
    <property type="entry name" value="His_deacetylse_dom_sf"/>
</dbReference>
<evidence type="ECO:0000259" key="2">
    <source>
        <dbReference type="Pfam" id="PF00850"/>
    </source>
</evidence>
<evidence type="ECO:0000313" key="3">
    <source>
        <dbReference type="EMBL" id="PRW32886.1"/>
    </source>
</evidence>
<dbReference type="CDD" id="cd09992">
    <property type="entry name" value="HDAC_classII"/>
    <property type="match status" value="1"/>
</dbReference>
<keyword evidence="1" id="KW-0802">TPR repeat</keyword>
<dbReference type="Proteomes" id="UP000239899">
    <property type="component" value="Unassembled WGS sequence"/>
</dbReference>
<evidence type="ECO:0000313" key="4">
    <source>
        <dbReference type="Proteomes" id="UP000239899"/>
    </source>
</evidence>
<feature type="domain" description="Histone deacetylase" evidence="2">
    <location>
        <begin position="378"/>
        <end position="748"/>
    </location>
</feature>
<dbReference type="GO" id="GO:0000118">
    <property type="term" value="C:histone deacetylase complex"/>
    <property type="evidence" value="ECO:0007669"/>
    <property type="project" value="TreeGrafter"/>
</dbReference>
<sequence length="785" mass="82219">MALQAACASATISLPARSPSAAGRAARRACRPAARPCTRVQAQAGLSGHSSLGTWQRIELARRKLEVAVREENYAVAAEAKKEIQLLTERLPPNQLLLATLLDRLDKGGLSEEEATAVVRQLGELGEWEAVPALAAALQSEGDSVPAAAEEALWSLFLRCPTPELDQMMQQGVALMRVPEQWDQALELFDRMVALAPTFAEAYNKRATVLFLLQRFEEAIADCRIALQMNPYHFKAAAGMGLCCAAVEDIEGSIAAYQTAVAINPRLKHLRAHIRRLQQSLRQPESADEWQQFPRESLRANMAPPNATGACDAALFQRTLAHAKAAAAAKSACSSSPSSGVAAVAVAAGATPAPSVAAAAPQLLFTASAAPGHFMPGHVEQPTRVDVILQMLKDAGITGGAFAGQLHEVPVGQLASMKAVRQVHSYADELARTAAEAQEGHPTAVADIGDPDGVTYVTPTSFDDALRAAGSACALVDAVVAASRGAEAGSSSASAAGAAASAGVAEGKQAGAGSPTTVLGGLSSAAVAEQQAGKQAGTSQGQQGAAGATAAFSLCRPPGHHATSDTPLGYCLFNNVALAARHAQRVHGLDKVLILDFDLHHGNGTADIFSDDPSVLFIDTHEASSIYPPPFAGGSVEDVGKGAGRGTTINIPMPRFAGERCMLHVFDSVIAPAAERFRPDLILVSAGFDAHWRDPFQGLQLRSSTYYKLAQRLQALAVRLCAGRLAFLLEGGYHTEAVGESVCEVFLALLGRPSVEGQAALQLPRPEPVAEVDALVEQLRRVHSL</sequence>
<keyword evidence="4" id="KW-1185">Reference proteome</keyword>
<name>A0A2P6TFJ1_CHLSO</name>
<organism evidence="3 4">
    <name type="scientific">Chlorella sorokiniana</name>
    <name type="common">Freshwater green alga</name>
    <dbReference type="NCBI Taxonomy" id="3076"/>
    <lineage>
        <taxon>Eukaryota</taxon>
        <taxon>Viridiplantae</taxon>
        <taxon>Chlorophyta</taxon>
        <taxon>core chlorophytes</taxon>
        <taxon>Trebouxiophyceae</taxon>
        <taxon>Chlorellales</taxon>
        <taxon>Chlorellaceae</taxon>
        <taxon>Chlorella clade</taxon>
        <taxon>Chlorella</taxon>
    </lineage>
</organism>
<dbReference type="SUPFAM" id="SSF48452">
    <property type="entry name" value="TPR-like"/>
    <property type="match status" value="1"/>
</dbReference>
<dbReference type="InterPro" id="IPR023801">
    <property type="entry name" value="His_deacetylse_dom"/>
</dbReference>
<dbReference type="InterPro" id="IPR000286">
    <property type="entry name" value="HDACs"/>
</dbReference>
<dbReference type="Gene3D" id="1.25.40.10">
    <property type="entry name" value="Tetratricopeptide repeat domain"/>
    <property type="match status" value="1"/>
</dbReference>
<dbReference type="STRING" id="3076.A0A2P6TFJ1"/>
<protein>
    <submittedName>
        <fullName evidence="3">Histone deacetylase 14 isoform X1</fullName>
    </submittedName>
</protein>
<dbReference type="GO" id="GO:0005737">
    <property type="term" value="C:cytoplasm"/>
    <property type="evidence" value="ECO:0007669"/>
    <property type="project" value="TreeGrafter"/>
</dbReference>
<dbReference type="SMART" id="SM00028">
    <property type="entry name" value="TPR"/>
    <property type="match status" value="2"/>
</dbReference>
<feature type="repeat" description="TPR" evidence="1">
    <location>
        <begin position="200"/>
        <end position="233"/>
    </location>
</feature>
<dbReference type="EMBL" id="LHPG02000018">
    <property type="protein sequence ID" value="PRW32886.1"/>
    <property type="molecule type" value="Genomic_DNA"/>
</dbReference>
<dbReference type="AlphaFoldDB" id="A0A2P6TFJ1"/>
<dbReference type="PRINTS" id="PR01270">
    <property type="entry name" value="HDASUPER"/>
</dbReference>
<dbReference type="PANTHER" id="PTHR10625">
    <property type="entry name" value="HISTONE DEACETYLASE HDAC1-RELATED"/>
    <property type="match status" value="1"/>
</dbReference>
<dbReference type="InterPro" id="IPR011990">
    <property type="entry name" value="TPR-like_helical_dom_sf"/>
</dbReference>
<dbReference type="PANTHER" id="PTHR10625:SF11">
    <property type="entry name" value="HISTONE DEACETYLASE 14, CHLOROPLASTIC"/>
    <property type="match status" value="1"/>
</dbReference>
<dbReference type="Gene3D" id="3.40.800.20">
    <property type="entry name" value="Histone deacetylase domain"/>
    <property type="match status" value="2"/>
</dbReference>
<proteinExistence type="predicted"/>
<dbReference type="InterPro" id="IPR023696">
    <property type="entry name" value="Ureohydrolase_dom_sf"/>
</dbReference>
<dbReference type="Pfam" id="PF00850">
    <property type="entry name" value="Hist_deacetyl"/>
    <property type="match status" value="1"/>
</dbReference>
<gene>
    <name evidence="3" type="ORF">C2E21_7954</name>
</gene>
<reference evidence="3 4" key="1">
    <citation type="journal article" date="2018" name="Plant J.">
        <title>Genome sequences of Chlorella sorokiniana UTEX 1602 and Micractinium conductrix SAG 241.80: implications to maltose excretion by a green alga.</title>
        <authorList>
            <person name="Arriola M.B."/>
            <person name="Velmurugan N."/>
            <person name="Zhang Y."/>
            <person name="Plunkett M.H."/>
            <person name="Hondzo H."/>
            <person name="Barney B.M."/>
        </authorList>
    </citation>
    <scope>NUCLEOTIDE SEQUENCE [LARGE SCALE GENOMIC DNA]</scope>
    <source>
        <strain evidence="4">UTEX 1602</strain>
    </source>
</reference>
<dbReference type="SUPFAM" id="SSF52768">
    <property type="entry name" value="Arginase/deacetylase"/>
    <property type="match status" value="1"/>
</dbReference>
<evidence type="ECO:0000256" key="1">
    <source>
        <dbReference type="PROSITE-ProRule" id="PRU00339"/>
    </source>
</evidence>
<dbReference type="GO" id="GO:0040029">
    <property type="term" value="P:epigenetic regulation of gene expression"/>
    <property type="evidence" value="ECO:0007669"/>
    <property type="project" value="TreeGrafter"/>
</dbReference>
<dbReference type="InterPro" id="IPR019734">
    <property type="entry name" value="TPR_rpt"/>
</dbReference>
<dbReference type="PROSITE" id="PS50005">
    <property type="entry name" value="TPR"/>
    <property type="match status" value="1"/>
</dbReference>